<keyword evidence="4" id="KW-0645">Protease</keyword>
<name>A0ABD2KKG9_HETSC</name>
<dbReference type="SUPFAM" id="SSF54001">
    <property type="entry name" value="Cysteine proteinases"/>
    <property type="match status" value="1"/>
</dbReference>
<comment type="similarity">
    <text evidence="2">Belongs to the peptidase C1 family.</text>
</comment>
<evidence type="ECO:0000256" key="3">
    <source>
        <dbReference type="ARBA" id="ARBA00012516"/>
    </source>
</evidence>
<sequence length="404" mass="45851">MILQFPFWDFNVLLLLTISTVLLARCLGTIVQFEDELELMENTGTADESADGPLDAFWEWHRIVAGADKFGSISQRMLHLRPSLKVPSVSKRIAFPSTAFPNPNPNNAIPIPPPNVVRRRAHNIPRDKPPCLRPMDRPFREHRTYPRSWEMPGFEATIPRQWDWRNVSGTNFCSPNRNQHIPVYCGGCWVFGTLGSLQDRFNVARKNRWPMTMLSPQEIIACNGRGSCNGGTAEDVLTHAKIQGLVEEGCNNYKAINEKCTPFSRCGSCWPDYCFAIQNYTRYYVKDYGKLSGRLQMMSEIHNRGPIACAIGATEQFDLNYTGGIFQQTSDAPTNHIVSVSGWGWDDASNTEFWIVRNSWGDAWGETGWFRIVTSIYRGGRGDQYNLGIERECYFADPDISNLN</sequence>
<dbReference type="InterPro" id="IPR000668">
    <property type="entry name" value="Peptidase_C1A_C"/>
</dbReference>
<dbReference type="InterPro" id="IPR025661">
    <property type="entry name" value="Pept_asp_AS"/>
</dbReference>
<dbReference type="EMBL" id="JBICCN010000015">
    <property type="protein sequence ID" value="KAL3103426.1"/>
    <property type="molecule type" value="Genomic_DNA"/>
</dbReference>
<evidence type="ECO:0000313" key="13">
    <source>
        <dbReference type="EMBL" id="KAL3103426.1"/>
    </source>
</evidence>
<dbReference type="InterPro" id="IPR038765">
    <property type="entry name" value="Papain-like_cys_pep_sf"/>
</dbReference>
<evidence type="ECO:0000256" key="6">
    <source>
        <dbReference type="ARBA" id="ARBA00022801"/>
    </source>
</evidence>
<dbReference type="SMART" id="SM00645">
    <property type="entry name" value="Pept_C1"/>
    <property type="match status" value="1"/>
</dbReference>
<dbReference type="PANTHER" id="PTHR12411">
    <property type="entry name" value="CYSTEINE PROTEASE FAMILY C1-RELATED"/>
    <property type="match status" value="1"/>
</dbReference>
<dbReference type="InterPro" id="IPR013128">
    <property type="entry name" value="Peptidase_C1A"/>
</dbReference>
<evidence type="ECO:0000313" key="14">
    <source>
        <dbReference type="Proteomes" id="UP001620645"/>
    </source>
</evidence>
<comment type="catalytic activity">
    <reaction evidence="1">
        <text>Release of C-terminal amino acid residues with broad specificity, but lacks action on C-terminal proline. Shows weak endopeptidase activity.</text>
        <dbReference type="EC" id="3.4.18.1"/>
    </reaction>
</comment>
<evidence type="ECO:0000256" key="11">
    <source>
        <dbReference type="SAM" id="SignalP"/>
    </source>
</evidence>
<dbReference type="EC" id="3.4.18.1" evidence="3"/>
<dbReference type="GO" id="GO:0016807">
    <property type="term" value="F:cysteine-type carboxypeptidase activity"/>
    <property type="evidence" value="ECO:0007669"/>
    <property type="project" value="UniProtKB-EC"/>
</dbReference>
<dbReference type="Proteomes" id="UP001620645">
    <property type="component" value="Unassembled WGS sequence"/>
</dbReference>
<dbReference type="PROSITE" id="PS00640">
    <property type="entry name" value="THIOL_PROTEASE_ASN"/>
    <property type="match status" value="1"/>
</dbReference>
<organism evidence="13 14">
    <name type="scientific">Heterodera schachtii</name>
    <name type="common">Sugarbeet cyst nematode worm</name>
    <name type="synonym">Tylenchus schachtii</name>
    <dbReference type="NCBI Taxonomy" id="97005"/>
    <lineage>
        <taxon>Eukaryota</taxon>
        <taxon>Metazoa</taxon>
        <taxon>Ecdysozoa</taxon>
        <taxon>Nematoda</taxon>
        <taxon>Chromadorea</taxon>
        <taxon>Rhabditida</taxon>
        <taxon>Tylenchina</taxon>
        <taxon>Tylenchomorpha</taxon>
        <taxon>Tylenchoidea</taxon>
        <taxon>Heteroderidae</taxon>
        <taxon>Heteroderinae</taxon>
        <taxon>Heterodera</taxon>
    </lineage>
</organism>
<evidence type="ECO:0000256" key="4">
    <source>
        <dbReference type="ARBA" id="ARBA00022670"/>
    </source>
</evidence>
<gene>
    <name evidence="13" type="ORF">niasHS_002612</name>
</gene>
<keyword evidence="7" id="KW-0788">Thiol protease</keyword>
<dbReference type="AlphaFoldDB" id="A0ABD2KKG9"/>
<feature type="signal peptide" evidence="11">
    <location>
        <begin position="1"/>
        <end position="24"/>
    </location>
</feature>
<evidence type="ECO:0000256" key="1">
    <source>
        <dbReference type="ARBA" id="ARBA00001594"/>
    </source>
</evidence>
<evidence type="ECO:0000256" key="9">
    <source>
        <dbReference type="ARBA" id="ARBA00023157"/>
    </source>
</evidence>
<dbReference type="GO" id="GO:0006508">
    <property type="term" value="P:proteolysis"/>
    <property type="evidence" value="ECO:0007669"/>
    <property type="project" value="UniProtKB-KW"/>
</dbReference>
<proteinExistence type="inferred from homology"/>
<keyword evidence="9" id="KW-1015">Disulfide bond</keyword>
<dbReference type="InterPro" id="IPR033157">
    <property type="entry name" value="CTSZ"/>
</dbReference>
<accession>A0ABD2KKG9</accession>
<dbReference type="FunFam" id="3.90.70.10:FF:000158">
    <property type="entry name" value="CathePsin Z"/>
    <property type="match status" value="1"/>
</dbReference>
<dbReference type="Pfam" id="PF00112">
    <property type="entry name" value="Peptidase_C1"/>
    <property type="match status" value="1"/>
</dbReference>
<dbReference type="CDD" id="cd02698">
    <property type="entry name" value="Peptidase_C1A_CathepsinX"/>
    <property type="match status" value="1"/>
</dbReference>
<evidence type="ECO:0000259" key="12">
    <source>
        <dbReference type="SMART" id="SM00645"/>
    </source>
</evidence>
<protein>
    <recommendedName>
        <fullName evidence="3">cathepsin X</fullName>
        <ecNumber evidence="3">3.4.18.1</ecNumber>
    </recommendedName>
</protein>
<keyword evidence="10" id="KW-0325">Glycoprotein</keyword>
<dbReference type="Gene3D" id="3.90.70.10">
    <property type="entry name" value="Cysteine proteinases"/>
    <property type="match status" value="1"/>
</dbReference>
<feature type="chain" id="PRO_5044871308" description="cathepsin X" evidence="11">
    <location>
        <begin position="25"/>
        <end position="404"/>
    </location>
</feature>
<keyword evidence="6" id="KW-0378">Hydrolase</keyword>
<comment type="caution">
    <text evidence="13">The sequence shown here is derived from an EMBL/GenBank/DDBJ whole genome shotgun (WGS) entry which is preliminary data.</text>
</comment>
<feature type="domain" description="Peptidase C1A papain C-terminal" evidence="12">
    <location>
        <begin position="158"/>
        <end position="397"/>
    </location>
</feature>
<keyword evidence="8" id="KW-0865">Zymogen</keyword>
<evidence type="ECO:0000256" key="10">
    <source>
        <dbReference type="ARBA" id="ARBA00023180"/>
    </source>
</evidence>
<keyword evidence="14" id="KW-1185">Reference proteome</keyword>
<evidence type="ECO:0000256" key="5">
    <source>
        <dbReference type="ARBA" id="ARBA00022729"/>
    </source>
</evidence>
<evidence type="ECO:0000256" key="7">
    <source>
        <dbReference type="ARBA" id="ARBA00022807"/>
    </source>
</evidence>
<evidence type="ECO:0000256" key="2">
    <source>
        <dbReference type="ARBA" id="ARBA00008455"/>
    </source>
</evidence>
<keyword evidence="5 11" id="KW-0732">Signal</keyword>
<reference evidence="13 14" key="1">
    <citation type="submission" date="2024-10" db="EMBL/GenBank/DDBJ databases">
        <authorList>
            <person name="Kim D."/>
        </authorList>
    </citation>
    <scope>NUCLEOTIDE SEQUENCE [LARGE SCALE GENOMIC DNA]</scope>
    <source>
        <strain evidence="13">Taebaek</strain>
    </source>
</reference>
<evidence type="ECO:0000256" key="8">
    <source>
        <dbReference type="ARBA" id="ARBA00023145"/>
    </source>
</evidence>